<dbReference type="InterPro" id="IPR041075">
    <property type="entry name" value="NOD1/2_WH"/>
</dbReference>
<name>A0A3B4WP24_SERLL</name>
<dbReference type="InterPro" id="IPR041267">
    <property type="entry name" value="NLRP_HD2"/>
</dbReference>
<dbReference type="InterPro" id="IPR050637">
    <property type="entry name" value="NLRP_innate_immun_reg"/>
</dbReference>
<evidence type="ECO:0000259" key="8">
    <source>
        <dbReference type="PROSITE" id="PS50837"/>
    </source>
</evidence>
<dbReference type="GeneTree" id="ENSGT01150000286911"/>
<dbReference type="SMART" id="SM01288">
    <property type="entry name" value="FISNA"/>
    <property type="match status" value="1"/>
</dbReference>
<dbReference type="PROSITE" id="PS50837">
    <property type="entry name" value="NACHT"/>
    <property type="match status" value="1"/>
</dbReference>
<evidence type="ECO:0000256" key="7">
    <source>
        <dbReference type="ARBA" id="ARBA00023198"/>
    </source>
</evidence>
<evidence type="ECO:0000256" key="6">
    <source>
        <dbReference type="ARBA" id="ARBA00022843"/>
    </source>
</evidence>
<dbReference type="InterPro" id="IPR027417">
    <property type="entry name" value="P-loop_NTPase"/>
</dbReference>
<keyword evidence="3" id="KW-0677">Repeat</keyword>
<dbReference type="InterPro" id="IPR007111">
    <property type="entry name" value="NACHT_NTPase"/>
</dbReference>
<dbReference type="GO" id="GO:0005737">
    <property type="term" value="C:cytoplasm"/>
    <property type="evidence" value="ECO:0007669"/>
    <property type="project" value="UniProtKB-SubCell"/>
</dbReference>
<dbReference type="Pfam" id="PF14484">
    <property type="entry name" value="FISNA"/>
    <property type="match status" value="1"/>
</dbReference>
<accession>A0A3B4WP24</accession>
<proteinExistence type="predicted"/>
<reference evidence="9" key="1">
    <citation type="submission" date="2025-08" db="UniProtKB">
        <authorList>
            <consortium name="Ensembl"/>
        </authorList>
    </citation>
    <scope>IDENTIFICATION</scope>
</reference>
<evidence type="ECO:0000256" key="5">
    <source>
        <dbReference type="ARBA" id="ARBA00022840"/>
    </source>
</evidence>
<dbReference type="Pfam" id="PF05729">
    <property type="entry name" value="NACHT"/>
    <property type="match status" value="1"/>
</dbReference>
<dbReference type="PANTHER" id="PTHR45690">
    <property type="entry name" value="NACHT, LRR AND PYD DOMAINS-CONTAINING PROTEIN 12"/>
    <property type="match status" value="1"/>
</dbReference>
<protein>
    <recommendedName>
        <fullName evidence="8">NACHT domain-containing protein</fullName>
    </recommendedName>
</protein>
<feature type="domain" description="NACHT" evidence="8">
    <location>
        <begin position="136"/>
        <end position="270"/>
    </location>
</feature>
<sequence length="580" mass="66114">ISLAGRWRGSTKTYKNISFFEYHIINTDTLSSQAIIILSFFSLAEYSKIKQKHKDILRRRSESMLFYNTRHGEKILFSEHYVNLLLVDGHQGLEIKRHEVLTFGQKRLSLQQKSTVHRKIAPAELFSKANGNRPVKKVLVTGVAGIGKTIMVQKMLFDFGGNKNHLAFDFIIHMSFRDLNLIDKPTNFRELVLRKNRHLSKVLDNILANDNKLLIILDGFDEFRHYRSCDVDVFVTEPDEDAEVVEVLGSLMQGELLPNASVMLTSRPAAINHVPVGCIDRFVLIAGFSLAEVQDFFLRYFQDSALGDRLFAVVSANELMLTLCYIPAFCYIVCCILKESQDLCGDSPKTMTDIYVQYLVALIPKSRGLGQLAFQKLMEHQTLFYSRDRDVAALEGCSLVSTFLDKTVAQEPDCTEEVYSFAHLTVQEFFAAVYCAVTDHPLPDALQHTASPGERTNNGYLDLFNRFLSGILSERNANLLSRQLGLRYHKEKMDTYRQRIIRELAVLCEDGENILNHLHCLFEQQDPSLVLAMQPKLIRVNVSDETLSQMDYNAIKYFLNLTKGKIYELDLTGTGKTTWT</sequence>
<dbReference type="InterPro" id="IPR029495">
    <property type="entry name" value="NACHT-assoc"/>
</dbReference>
<dbReference type="Ensembl" id="ENSSLDT00000006737.1">
    <property type="protein sequence ID" value="ENSSLDP00000006519.1"/>
    <property type="gene ID" value="ENSSLDG00000005155.1"/>
</dbReference>
<dbReference type="GO" id="GO:0045087">
    <property type="term" value="P:innate immune response"/>
    <property type="evidence" value="ECO:0007669"/>
    <property type="project" value="UniProtKB-KW"/>
</dbReference>
<dbReference type="GO" id="GO:0005524">
    <property type="term" value="F:ATP binding"/>
    <property type="evidence" value="ECO:0007669"/>
    <property type="project" value="UniProtKB-KW"/>
</dbReference>
<dbReference type="GO" id="GO:0006954">
    <property type="term" value="P:inflammatory response"/>
    <property type="evidence" value="ECO:0007669"/>
    <property type="project" value="UniProtKB-KW"/>
</dbReference>
<dbReference type="AlphaFoldDB" id="A0A3B4WP24"/>
<keyword evidence="4" id="KW-0547">Nucleotide-binding</keyword>
<evidence type="ECO:0000256" key="4">
    <source>
        <dbReference type="ARBA" id="ARBA00022741"/>
    </source>
</evidence>
<evidence type="ECO:0000313" key="9">
    <source>
        <dbReference type="Ensembl" id="ENSSLDP00000006519.1"/>
    </source>
</evidence>
<keyword evidence="5" id="KW-0067">ATP-binding</keyword>
<evidence type="ECO:0000256" key="3">
    <source>
        <dbReference type="ARBA" id="ARBA00022737"/>
    </source>
</evidence>
<dbReference type="Gene3D" id="3.40.50.300">
    <property type="entry name" value="P-loop containing nucleotide triphosphate hydrolases"/>
    <property type="match status" value="1"/>
</dbReference>
<dbReference type="SUPFAM" id="SSF52540">
    <property type="entry name" value="P-loop containing nucleoside triphosphate hydrolases"/>
    <property type="match status" value="1"/>
</dbReference>
<keyword evidence="2" id="KW-0963">Cytoplasm</keyword>
<dbReference type="Pfam" id="PF17776">
    <property type="entry name" value="NLRC4_HD2"/>
    <property type="match status" value="1"/>
</dbReference>
<keyword evidence="10" id="KW-1185">Reference proteome</keyword>
<evidence type="ECO:0000256" key="2">
    <source>
        <dbReference type="ARBA" id="ARBA00022490"/>
    </source>
</evidence>
<evidence type="ECO:0000313" key="10">
    <source>
        <dbReference type="Proteomes" id="UP000261360"/>
    </source>
</evidence>
<dbReference type="Proteomes" id="UP000261360">
    <property type="component" value="Unplaced"/>
</dbReference>
<keyword evidence="7" id="KW-0395">Inflammatory response</keyword>
<dbReference type="Pfam" id="PF17779">
    <property type="entry name" value="WHD_NOD2"/>
    <property type="match status" value="1"/>
</dbReference>
<dbReference type="PANTHER" id="PTHR45690:SF19">
    <property type="entry name" value="NACHT, LRR AND PYD DOMAINS-CONTAINING PROTEIN 3"/>
    <property type="match status" value="1"/>
</dbReference>
<keyword evidence="6" id="KW-0832">Ubl conjugation</keyword>
<comment type="subcellular location">
    <subcellularLocation>
        <location evidence="1">Cytoplasm</location>
    </subcellularLocation>
</comment>
<organism evidence="9 10">
    <name type="scientific">Seriola lalandi dorsalis</name>
    <dbReference type="NCBI Taxonomy" id="1841481"/>
    <lineage>
        <taxon>Eukaryota</taxon>
        <taxon>Metazoa</taxon>
        <taxon>Chordata</taxon>
        <taxon>Craniata</taxon>
        <taxon>Vertebrata</taxon>
        <taxon>Euteleostomi</taxon>
        <taxon>Actinopterygii</taxon>
        <taxon>Neopterygii</taxon>
        <taxon>Teleostei</taxon>
        <taxon>Neoteleostei</taxon>
        <taxon>Acanthomorphata</taxon>
        <taxon>Carangaria</taxon>
        <taxon>Carangiformes</taxon>
        <taxon>Carangidae</taxon>
        <taxon>Seriola</taxon>
    </lineage>
</organism>
<evidence type="ECO:0000256" key="1">
    <source>
        <dbReference type="ARBA" id="ARBA00004496"/>
    </source>
</evidence>
<reference evidence="9" key="2">
    <citation type="submission" date="2025-09" db="UniProtKB">
        <authorList>
            <consortium name="Ensembl"/>
        </authorList>
    </citation>
    <scope>IDENTIFICATION</scope>
</reference>